<gene>
    <name evidence="2" type="ORF">SAMN05216232_0542</name>
</gene>
<keyword evidence="3" id="KW-1185">Reference proteome</keyword>
<proteinExistence type="predicted"/>
<dbReference type="PANTHER" id="PTHR36836">
    <property type="entry name" value="COLANIC ACID BIOSYNTHESIS PROTEIN WCAK"/>
    <property type="match status" value="1"/>
</dbReference>
<reference evidence="2 3" key="1">
    <citation type="submission" date="2016-10" db="EMBL/GenBank/DDBJ databases">
        <authorList>
            <person name="Varghese N."/>
            <person name="Submissions S."/>
        </authorList>
    </citation>
    <scope>NUCLEOTIDE SEQUENCE [LARGE SCALE GENOMIC DNA]</scope>
    <source>
        <strain evidence="2 3">CGMCC 1.7734</strain>
    </source>
</reference>
<sequence length="364" mass="42632">MSKKRVLVNAYFAQNLGDDLFLKVLFDRYPNVEFHLLTASENYNIVFQNYRKVKIIKSLSMKIGNRTVNLFNKLHEGIVKYRNYNAFLNIGGSIFMESMGWQKSLESRSQLPEKFKEGNKKTYIIGANFGPFEDDLFIEKHKEFFSHFDDICFRDNYSYKIFGDLNNVRSAPDVVFSLKGGYSVAQDKFIGFSIIDVEKRKDLKQYFYRYIQKMSEIAITYIDLGYKIKFFSFCENEGDLRAINYILNSLDSCYTEQVKVVNYSVDINTFLDEYKACETVIGTRFHSIILSLLFNQNIFPIIYSDKSYNVLKDINMDGKCCFIKDIEELDVKKMIKILPGNKLKNRSVMLEAEKQFNKLDLLLL</sequence>
<dbReference type="InterPro" id="IPR007345">
    <property type="entry name" value="Polysacch_pyruvyl_Trfase"/>
</dbReference>
<dbReference type="PANTHER" id="PTHR36836:SF1">
    <property type="entry name" value="COLANIC ACID BIOSYNTHESIS PROTEIN WCAK"/>
    <property type="match status" value="1"/>
</dbReference>
<evidence type="ECO:0000313" key="2">
    <source>
        <dbReference type="EMBL" id="SEP67487.1"/>
    </source>
</evidence>
<organism evidence="2 3">
    <name type="scientific">Virgibacillus subterraneus</name>
    <dbReference type="NCBI Taxonomy" id="621109"/>
    <lineage>
        <taxon>Bacteria</taxon>
        <taxon>Bacillati</taxon>
        <taxon>Bacillota</taxon>
        <taxon>Bacilli</taxon>
        <taxon>Bacillales</taxon>
        <taxon>Bacillaceae</taxon>
        <taxon>Virgibacillus</taxon>
    </lineage>
</organism>
<comment type="caution">
    <text evidence="2">The sequence shown here is derived from an EMBL/GenBank/DDBJ whole genome shotgun (WGS) entry which is preliminary data.</text>
</comment>
<dbReference type="Pfam" id="PF04230">
    <property type="entry name" value="PS_pyruv_trans"/>
    <property type="match status" value="1"/>
</dbReference>
<accession>A0A1H8ZT94</accession>
<evidence type="ECO:0000259" key="1">
    <source>
        <dbReference type="Pfam" id="PF04230"/>
    </source>
</evidence>
<name>A0A1H8ZT94_9BACI</name>
<protein>
    <submittedName>
        <fullName evidence="2">Colanic acid/amylovoran biosynthesis protein</fullName>
    </submittedName>
</protein>
<dbReference type="EMBL" id="FOEH01000001">
    <property type="protein sequence ID" value="SEP67487.1"/>
    <property type="molecule type" value="Genomic_DNA"/>
</dbReference>
<dbReference type="RefSeq" id="WP_092502047.1">
    <property type="nucleotide sequence ID" value="NZ_FOEH01000001.1"/>
</dbReference>
<dbReference type="Proteomes" id="UP000198733">
    <property type="component" value="Unassembled WGS sequence"/>
</dbReference>
<evidence type="ECO:0000313" key="3">
    <source>
        <dbReference type="Proteomes" id="UP000198733"/>
    </source>
</evidence>
<feature type="domain" description="Polysaccharide pyruvyl transferase" evidence="1">
    <location>
        <begin position="15"/>
        <end position="304"/>
    </location>
</feature>